<evidence type="ECO:0000256" key="11">
    <source>
        <dbReference type="ARBA" id="ARBA00023098"/>
    </source>
</evidence>
<feature type="transmembrane region" description="Helical" evidence="15">
    <location>
        <begin position="93"/>
        <end position="114"/>
    </location>
</feature>
<keyword evidence="6 15" id="KW-0812">Transmembrane</keyword>
<dbReference type="InterPro" id="IPR000829">
    <property type="entry name" value="DAGK"/>
</dbReference>
<keyword evidence="11" id="KW-0443">Lipid metabolism</keyword>
<dbReference type="InterPro" id="IPR036945">
    <property type="entry name" value="DAGK_sf"/>
</dbReference>
<evidence type="ECO:0000256" key="4">
    <source>
        <dbReference type="ARBA" id="ARBA00022516"/>
    </source>
</evidence>
<keyword evidence="17" id="KW-1185">Reference proteome</keyword>
<evidence type="ECO:0000256" key="1">
    <source>
        <dbReference type="ARBA" id="ARBA00004651"/>
    </source>
</evidence>
<feature type="transmembrane region" description="Helical" evidence="15">
    <location>
        <begin position="52"/>
        <end position="72"/>
    </location>
</feature>
<keyword evidence="14" id="KW-1208">Phospholipid metabolism</keyword>
<evidence type="ECO:0000256" key="5">
    <source>
        <dbReference type="ARBA" id="ARBA00022679"/>
    </source>
</evidence>
<keyword evidence="13" id="KW-0594">Phospholipid biosynthesis</keyword>
<keyword evidence="3" id="KW-1003">Cell membrane</keyword>
<evidence type="ECO:0000256" key="6">
    <source>
        <dbReference type="ARBA" id="ARBA00022692"/>
    </source>
</evidence>
<keyword evidence="12 15" id="KW-0472">Membrane</keyword>
<organism evidence="16 17">
    <name type="scientific">Joostella atrarenae</name>
    <dbReference type="NCBI Taxonomy" id="679257"/>
    <lineage>
        <taxon>Bacteria</taxon>
        <taxon>Pseudomonadati</taxon>
        <taxon>Bacteroidota</taxon>
        <taxon>Flavobacteriia</taxon>
        <taxon>Flavobacteriales</taxon>
        <taxon>Flavobacteriaceae</taxon>
        <taxon>Joostella</taxon>
    </lineage>
</organism>
<evidence type="ECO:0000256" key="2">
    <source>
        <dbReference type="ARBA" id="ARBA00005967"/>
    </source>
</evidence>
<keyword evidence="10 15" id="KW-1133">Transmembrane helix</keyword>
<keyword evidence="9" id="KW-0067">ATP-binding</keyword>
<evidence type="ECO:0000256" key="10">
    <source>
        <dbReference type="ARBA" id="ARBA00022989"/>
    </source>
</evidence>
<dbReference type="RefSeq" id="WP_236960593.1">
    <property type="nucleotide sequence ID" value="NZ_JAETXX010000015.1"/>
</dbReference>
<keyword evidence="5" id="KW-0808">Transferase</keyword>
<keyword evidence="7" id="KW-0547">Nucleotide-binding</keyword>
<evidence type="ECO:0000256" key="8">
    <source>
        <dbReference type="ARBA" id="ARBA00022777"/>
    </source>
</evidence>
<dbReference type="EMBL" id="JAETXX010000015">
    <property type="protein sequence ID" value="MCF8716308.1"/>
    <property type="molecule type" value="Genomic_DNA"/>
</dbReference>
<dbReference type="GO" id="GO:0016301">
    <property type="term" value="F:kinase activity"/>
    <property type="evidence" value="ECO:0007669"/>
    <property type="project" value="UniProtKB-KW"/>
</dbReference>
<dbReference type="Gene3D" id="1.10.287.3610">
    <property type="match status" value="1"/>
</dbReference>
<keyword evidence="4" id="KW-0444">Lipid biosynthesis</keyword>
<evidence type="ECO:0000256" key="14">
    <source>
        <dbReference type="ARBA" id="ARBA00023264"/>
    </source>
</evidence>
<evidence type="ECO:0000256" key="7">
    <source>
        <dbReference type="ARBA" id="ARBA00022741"/>
    </source>
</evidence>
<dbReference type="PANTHER" id="PTHR34299">
    <property type="entry name" value="DIACYLGLYCEROL KINASE"/>
    <property type="match status" value="1"/>
</dbReference>
<evidence type="ECO:0000256" key="15">
    <source>
        <dbReference type="SAM" id="Phobius"/>
    </source>
</evidence>
<protein>
    <submittedName>
        <fullName evidence="16">Diacylglycerol kinase family protein</fullName>
    </submittedName>
</protein>
<comment type="caution">
    <text evidence="16">The sequence shown here is derived from an EMBL/GenBank/DDBJ whole genome shotgun (WGS) entry which is preliminary data.</text>
</comment>
<proteinExistence type="inferred from homology"/>
<reference evidence="16 17" key="1">
    <citation type="submission" date="2021-01" db="EMBL/GenBank/DDBJ databases">
        <title>Genome sequencing of Joostella atrarenae M1-2 (= KCTC 23194).</title>
        <authorList>
            <person name="Zakaria M.R."/>
            <person name="Lam M.Q."/>
            <person name="Chong C.S."/>
        </authorList>
    </citation>
    <scope>NUCLEOTIDE SEQUENCE [LARGE SCALE GENOMIC DNA]</scope>
    <source>
        <strain evidence="16 17">M1-2</strain>
    </source>
</reference>
<gene>
    <name evidence="16" type="ORF">JM658_15865</name>
</gene>
<comment type="similarity">
    <text evidence="2">Belongs to the bacterial diacylglycerol kinase family.</text>
</comment>
<accession>A0ABS9J7I6</accession>
<dbReference type="InterPro" id="IPR033717">
    <property type="entry name" value="UDPK"/>
</dbReference>
<evidence type="ECO:0000256" key="13">
    <source>
        <dbReference type="ARBA" id="ARBA00023209"/>
    </source>
</evidence>
<dbReference type="PANTHER" id="PTHR34299:SF1">
    <property type="entry name" value="DIACYLGLYCEROL KINASE"/>
    <property type="match status" value="1"/>
</dbReference>
<sequence>MSFIINRIHSIRYALKGAYLLLKTEASIQTQFFIAVITTIAGFYYHISPTEWILQILTIALILSLEGVNTAIEKIADFVHPEHHKKIGFIKDIAAGAVCIAAIAAVIIGCIIYIPKIF</sequence>
<dbReference type="Proteomes" id="UP000829517">
    <property type="component" value="Unassembled WGS sequence"/>
</dbReference>
<dbReference type="Pfam" id="PF01219">
    <property type="entry name" value="DAGK_prokar"/>
    <property type="match status" value="1"/>
</dbReference>
<evidence type="ECO:0000256" key="12">
    <source>
        <dbReference type="ARBA" id="ARBA00023136"/>
    </source>
</evidence>
<evidence type="ECO:0000313" key="17">
    <source>
        <dbReference type="Proteomes" id="UP000829517"/>
    </source>
</evidence>
<feature type="transmembrane region" description="Helical" evidence="15">
    <location>
        <begin position="20"/>
        <end position="46"/>
    </location>
</feature>
<name>A0ABS9J7I6_9FLAO</name>
<dbReference type="CDD" id="cd14265">
    <property type="entry name" value="UDPK_IM_like"/>
    <property type="match status" value="1"/>
</dbReference>
<keyword evidence="8 16" id="KW-0418">Kinase</keyword>
<evidence type="ECO:0000256" key="9">
    <source>
        <dbReference type="ARBA" id="ARBA00022840"/>
    </source>
</evidence>
<evidence type="ECO:0000313" key="16">
    <source>
        <dbReference type="EMBL" id="MCF8716308.1"/>
    </source>
</evidence>
<comment type="subcellular location">
    <subcellularLocation>
        <location evidence="1">Cell membrane</location>
        <topology evidence="1">Multi-pass membrane protein</topology>
    </subcellularLocation>
</comment>
<evidence type="ECO:0000256" key="3">
    <source>
        <dbReference type="ARBA" id="ARBA00022475"/>
    </source>
</evidence>